<dbReference type="Gene3D" id="3.40.50.1820">
    <property type="entry name" value="alpha/beta hydrolase"/>
    <property type="match status" value="1"/>
</dbReference>
<feature type="signal peptide" evidence="3">
    <location>
        <begin position="1"/>
        <end position="27"/>
    </location>
</feature>
<evidence type="ECO:0000313" key="6">
    <source>
        <dbReference type="EMBL" id="SUQ24251.1"/>
    </source>
</evidence>
<evidence type="ECO:0000256" key="2">
    <source>
        <dbReference type="ARBA" id="ARBA00022801"/>
    </source>
</evidence>
<accession>A0A380S6Z8</accession>
<dbReference type="AlphaFoldDB" id="A0A380S6Z8"/>
<dbReference type="RefSeq" id="WP_109572791.1">
    <property type="nucleotide sequence ID" value="NZ_UHJL01000002.1"/>
</dbReference>
<sequence>MFGKIFKKAHCALTVAALAGFATFSFADNINVNGTNRTMNVYAPRNIEKNRPLIIQMHGMNQDAPYQQNAAKWEPIADTARFVVVFPNGQNKAWDIGGDKDINFLKAIINEMYNKYGIDKNRVYVSGFSMGGMMSYHAANKMGDMIAAIAPVSGGGGVNSPKRAMPIMHTHGTSDDVVNYNSTVNTLKGWVSAQKCSSSSKVTKPYPSSKPGSAASLEVWSGCKDNVEVRLLTIAGKGHWYSMDEAVSVNTSVEIWNFVKNYSLDGSSLPPPIQVPTDRDSIFNGGFDSTDVAWTLQTHGSAAATGDVKNGKYQLDISAIGTENYQVQVIQHDLHLEKGQWYEVSFEASAGASRTLEVNVEQHTDPWASYLTEKKNFEIGTESKKYSFQFQMTAATDKDSRLSFNAGASTGTLTLDNVTLKKIAEPDPGTIALAPSLRLQTASGKFGVYNLAGKRLGFVEIIENDVPNMQKTMKNAGFGKGVYILRSKTRSFMMPVDR</sequence>
<evidence type="ECO:0000259" key="4">
    <source>
        <dbReference type="Pfam" id="PF02018"/>
    </source>
</evidence>
<gene>
    <name evidence="6" type="ORF">SAMN05661053_1646</name>
</gene>
<dbReference type="PANTHER" id="PTHR43037:SF5">
    <property type="entry name" value="FERULOYL ESTERASE"/>
    <property type="match status" value="1"/>
</dbReference>
<name>A0A380S6Z8_FIBSU</name>
<protein>
    <submittedName>
        <fullName evidence="6">Esterase, PHB depolymerase family</fullName>
    </submittedName>
</protein>
<keyword evidence="1 3" id="KW-0732">Signal</keyword>
<dbReference type="PANTHER" id="PTHR43037">
    <property type="entry name" value="UNNAMED PRODUCT-RELATED"/>
    <property type="match status" value="1"/>
</dbReference>
<dbReference type="GO" id="GO:0016798">
    <property type="term" value="F:hydrolase activity, acting on glycosyl bonds"/>
    <property type="evidence" value="ECO:0007669"/>
    <property type="project" value="InterPro"/>
</dbReference>
<proteinExistence type="predicted"/>
<dbReference type="InterPro" id="IPR050955">
    <property type="entry name" value="Plant_Biomass_Hydrol_Est"/>
</dbReference>
<evidence type="ECO:0000259" key="5">
    <source>
        <dbReference type="Pfam" id="PF02230"/>
    </source>
</evidence>
<dbReference type="EMBL" id="UHJL01000002">
    <property type="protein sequence ID" value="SUQ24251.1"/>
    <property type="molecule type" value="Genomic_DNA"/>
</dbReference>
<dbReference type="InterPro" id="IPR008979">
    <property type="entry name" value="Galactose-bd-like_sf"/>
</dbReference>
<dbReference type="Pfam" id="PF02018">
    <property type="entry name" value="CBM_4_9"/>
    <property type="match status" value="1"/>
</dbReference>
<reference evidence="6 7" key="1">
    <citation type="submission" date="2017-08" db="EMBL/GenBank/DDBJ databases">
        <authorList>
            <person name="de Groot N.N."/>
        </authorList>
    </citation>
    <scope>NUCLEOTIDE SEQUENCE [LARGE SCALE GENOMIC DNA]</scope>
    <source>
        <strain evidence="6 7">HM2</strain>
    </source>
</reference>
<evidence type="ECO:0000313" key="7">
    <source>
        <dbReference type="Proteomes" id="UP000255423"/>
    </source>
</evidence>
<feature type="domain" description="CBM-cenC" evidence="4">
    <location>
        <begin position="281"/>
        <end position="407"/>
    </location>
</feature>
<dbReference type="InterPro" id="IPR003140">
    <property type="entry name" value="PLipase/COase/thioEstase"/>
</dbReference>
<dbReference type="SUPFAM" id="SSF49785">
    <property type="entry name" value="Galactose-binding domain-like"/>
    <property type="match status" value="1"/>
</dbReference>
<keyword evidence="2" id="KW-0378">Hydrolase</keyword>
<evidence type="ECO:0000256" key="3">
    <source>
        <dbReference type="SAM" id="SignalP"/>
    </source>
</evidence>
<organism evidence="6 7">
    <name type="scientific">Fibrobacter succinogenes</name>
    <name type="common">Bacteroides succinogenes</name>
    <dbReference type="NCBI Taxonomy" id="833"/>
    <lineage>
        <taxon>Bacteria</taxon>
        <taxon>Pseudomonadati</taxon>
        <taxon>Fibrobacterota</taxon>
        <taxon>Fibrobacteria</taxon>
        <taxon>Fibrobacterales</taxon>
        <taxon>Fibrobacteraceae</taxon>
        <taxon>Fibrobacter</taxon>
    </lineage>
</organism>
<feature type="chain" id="PRO_5016698363" evidence="3">
    <location>
        <begin position="28"/>
        <end position="498"/>
    </location>
</feature>
<dbReference type="InterPro" id="IPR029058">
    <property type="entry name" value="AB_hydrolase_fold"/>
</dbReference>
<evidence type="ECO:0000256" key="1">
    <source>
        <dbReference type="ARBA" id="ARBA00022729"/>
    </source>
</evidence>
<dbReference type="Gene3D" id="2.60.120.260">
    <property type="entry name" value="Galactose-binding domain-like"/>
    <property type="match status" value="1"/>
</dbReference>
<dbReference type="SUPFAM" id="SSF53474">
    <property type="entry name" value="alpha/beta-Hydrolases"/>
    <property type="match status" value="1"/>
</dbReference>
<dbReference type="Proteomes" id="UP000255423">
    <property type="component" value="Unassembled WGS sequence"/>
</dbReference>
<dbReference type="InterPro" id="IPR003305">
    <property type="entry name" value="CenC_carb-bd"/>
</dbReference>
<feature type="domain" description="Phospholipase/carboxylesterase/thioesterase" evidence="5">
    <location>
        <begin position="102"/>
        <end position="195"/>
    </location>
</feature>
<dbReference type="Pfam" id="PF02230">
    <property type="entry name" value="Abhydrolase_2"/>
    <property type="match status" value="1"/>
</dbReference>